<dbReference type="PANTHER" id="PTHR48078">
    <property type="entry name" value="THREONINE DEHYDRATASE, MITOCHONDRIAL-RELATED"/>
    <property type="match status" value="1"/>
</dbReference>
<keyword evidence="3" id="KW-0456">Lyase</keyword>
<evidence type="ECO:0000259" key="5">
    <source>
        <dbReference type="Pfam" id="PF00291"/>
    </source>
</evidence>
<sequence>MRDFTVGCLRCDRSTGFPAYRCPACGSPLVLELAPVSAAACRPGSGSGLWRYAGMLPRAGHAVTLGEGATPLLPLRLDGVDAHVKLESLNPSLSFKDRAMALAASAALDRGLEGLVLASTGNAAVSAASYAAAAGLRCRVFCATGSNAGAKVQTARAHGAEVELVDGHYSDAYAAATRAEHEGWLNVTTTYRNPLLTEAYRPIAAELVEDLGGVPEVVVVPVGAGPLLRGIWLGFTDLRDAGVTAGLPRMVGVQAEACAPLVRAWGSADWESSLREPLAVAPTAATAIADALRGYEDEGLLTLAAVRDSAGALVAVDEPAIAEAGRALARRGLFVEPAAAAAVAALHGSAVPAGSRAVAVLTGHGAKEPSTLDLLTGPGPGDPAGSTGPGPAGPTGRSEGAAAAGSPGSGAHEPSSTILGRKP</sequence>
<dbReference type="PANTHER" id="PTHR48078:SF6">
    <property type="entry name" value="L-THREONINE DEHYDRATASE CATABOLIC TDCB"/>
    <property type="match status" value="1"/>
</dbReference>
<protein>
    <submittedName>
        <fullName evidence="7">Pyridoxal-phosphate dependent enzyme</fullName>
    </submittedName>
</protein>
<reference evidence="7 8" key="1">
    <citation type="submission" date="2024-01" db="EMBL/GenBank/DDBJ databases">
        <title>Genome insights into Plantactinospora veratri sp. nov.</title>
        <authorList>
            <person name="Wang L."/>
        </authorList>
    </citation>
    <scope>NUCLEOTIDE SEQUENCE [LARGE SCALE GENOMIC DNA]</scope>
    <source>
        <strain evidence="7 8">NEAU-FHS4</strain>
    </source>
</reference>
<evidence type="ECO:0000256" key="1">
    <source>
        <dbReference type="ARBA" id="ARBA00001933"/>
    </source>
</evidence>
<dbReference type="InterPro" id="IPR036052">
    <property type="entry name" value="TrpB-like_PALP_sf"/>
</dbReference>
<dbReference type="PROSITE" id="PS00165">
    <property type="entry name" value="DEHYDRATASE_SER_THR"/>
    <property type="match status" value="1"/>
</dbReference>
<dbReference type="Gene3D" id="3.40.50.1100">
    <property type="match status" value="2"/>
</dbReference>
<evidence type="ECO:0000256" key="3">
    <source>
        <dbReference type="ARBA" id="ARBA00023239"/>
    </source>
</evidence>
<evidence type="ECO:0000313" key="6">
    <source>
        <dbReference type="EMBL" id="MEE6308108.1"/>
    </source>
</evidence>
<dbReference type="Pfam" id="PF00291">
    <property type="entry name" value="PALP"/>
    <property type="match status" value="1"/>
</dbReference>
<organism evidence="7 8">
    <name type="scientific">Plantactinospora veratri</name>
    <dbReference type="NCBI Taxonomy" id="1436122"/>
    <lineage>
        <taxon>Bacteria</taxon>
        <taxon>Bacillati</taxon>
        <taxon>Actinomycetota</taxon>
        <taxon>Actinomycetes</taxon>
        <taxon>Micromonosporales</taxon>
        <taxon>Micromonosporaceae</taxon>
        <taxon>Plantactinospora</taxon>
    </lineage>
</organism>
<comment type="cofactor">
    <cofactor evidence="1">
        <name>pyridoxal 5'-phosphate</name>
        <dbReference type="ChEBI" id="CHEBI:597326"/>
    </cofactor>
</comment>
<feature type="domain" description="Tryptophan synthase beta chain-like PALP" evidence="5">
    <location>
        <begin position="63"/>
        <end position="363"/>
    </location>
</feature>
<feature type="compositionally biased region" description="Low complexity" evidence="4">
    <location>
        <begin position="394"/>
        <end position="416"/>
    </location>
</feature>
<evidence type="ECO:0000256" key="2">
    <source>
        <dbReference type="ARBA" id="ARBA00022898"/>
    </source>
</evidence>
<comment type="caution">
    <text evidence="7">The sequence shown here is derived from an EMBL/GenBank/DDBJ whole genome shotgun (WGS) entry which is preliminary data.</text>
</comment>
<dbReference type="Proteomes" id="UP001339911">
    <property type="component" value="Unassembled WGS sequence"/>
</dbReference>
<dbReference type="InterPro" id="IPR000634">
    <property type="entry name" value="Ser/Thr_deHydtase_PyrdxlP-BS"/>
</dbReference>
<dbReference type="EMBL" id="JAZGQL010000008">
    <property type="protein sequence ID" value="MEE6308108.1"/>
    <property type="molecule type" value="Genomic_DNA"/>
</dbReference>
<evidence type="ECO:0000313" key="7">
    <source>
        <dbReference type="EMBL" id="MEE6310551.1"/>
    </source>
</evidence>
<accession>A0ABU7SKQ5</accession>
<gene>
    <name evidence="6" type="ORF">V1634_14860</name>
    <name evidence="7" type="ORF">V1634_27295</name>
</gene>
<name>A0ABU7SKQ5_9ACTN</name>
<dbReference type="EMBL" id="JAZGQL010000027">
    <property type="protein sequence ID" value="MEE6310551.1"/>
    <property type="molecule type" value="Genomic_DNA"/>
</dbReference>
<proteinExistence type="predicted"/>
<keyword evidence="2" id="KW-0663">Pyridoxal phosphate</keyword>
<dbReference type="SUPFAM" id="SSF53686">
    <property type="entry name" value="Tryptophan synthase beta subunit-like PLP-dependent enzymes"/>
    <property type="match status" value="1"/>
</dbReference>
<keyword evidence="8" id="KW-1185">Reference proteome</keyword>
<dbReference type="InterPro" id="IPR001926">
    <property type="entry name" value="TrpB-like_PALP"/>
</dbReference>
<evidence type="ECO:0000256" key="4">
    <source>
        <dbReference type="SAM" id="MobiDB-lite"/>
    </source>
</evidence>
<evidence type="ECO:0000313" key="8">
    <source>
        <dbReference type="Proteomes" id="UP001339911"/>
    </source>
</evidence>
<feature type="region of interest" description="Disordered" evidence="4">
    <location>
        <begin position="368"/>
        <end position="423"/>
    </location>
</feature>
<dbReference type="RefSeq" id="WP_331208377.1">
    <property type="nucleotide sequence ID" value="NZ_JAZGQL010000008.1"/>
</dbReference>
<dbReference type="InterPro" id="IPR050147">
    <property type="entry name" value="Ser/Thr_Dehydratase"/>
</dbReference>